<proteinExistence type="predicted"/>
<dbReference type="InterPro" id="IPR028957">
    <property type="entry name" value="Imm50"/>
</dbReference>
<evidence type="ECO:0000313" key="1">
    <source>
        <dbReference type="EMBL" id="ALC22620.1"/>
    </source>
</evidence>
<dbReference type="PATRIC" id="fig|38300.4.peg.4519"/>
<protein>
    <submittedName>
        <fullName evidence="1">Uncharacterized protein</fullName>
    </submittedName>
</protein>
<evidence type="ECO:0000313" key="2">
    <source>
        <dbReference type="Proteomes" id="UP000060513"/>
    </source>
</evidence>
<dbReference type="KEGG" id="spri:SPRI_4314"/>
<dbReference type="Pfam" id="PF15594">
    <property type="entry name" value="Imm50"/>
    <property type="match status" value="1"/>
</dbReference>
<sequence length="167" mass="18494">MNRSWADLVQPAAQLNALYTSVPPLVSVTVRSIRLDRFGPSLTLRIDLPVFPQKPPQEWSAAGLDRLQCQLRFTAVEHLDLTGWNPPATADVGLEECGARRIRVTAHSRSFGLTFEAADTVLIGHLSAFTAGEGETDAGPHQFVAKLDAHRFDRIPGSEERTFYERI</sequence>
<dbReference type="GeneID" id="97234643"/>
<dbReference type="EMBL" id="CP011340">
    <property type="protein sequence ID" value="ALC22620.1"/>
    <property type="molecule type" value="Genomic_DNA"/>
</dbReference>
<gene>
    <name evidence="1" type="ORF">SPRI_4314</name>
</gene>
<dbReference type="RefSeq" id="WP_005316305.1">
    <property type="nucleotide sequence ID" value="NZ_CP011340.1"/>
</dbReference>
<dbReference type="Proteomes" id="UP000060513">
    <property type="component" value="Chromosome"/>
</dbReference>
<dbReference type="OMA" id="EDENYHA"/>
<accession>A0A0M4DUE7</accession>
<reference evidence="1 2" key="1">
    <citation type="submission" date="2015-08" db="EMBL/GenBank/DDBJ databases">
        <title>Genome sequence of the pristinamycin over-producing bacterium Streptomyces pristinaespiralis HCCB10218.</title>
        <authorList>
            <person name="Tian J."/>
            <person name="Yang J."/>
            <person name="Li L."/>
            <person name="Ruan L."/>
            <person name="Wei W."/>
            <person name="Zheng G."/>
            <person name="Wei Z."/>
            <person name="Yang S."/>
            <person name="Ge M."/>
            <person name="Jiang W."/>
            <person name="Lu Y."/>
        </authorList>
    </citation>
    <scope>NUCLEOTIDE SEQUENCE [LARGE SCALE GENOMIC DNA]</scope>
    <source>
        <strain evidence="1 2">HCCB 10218</strain>
    </source>
</reference>
<dbReference type="OrthoDB" id="2867502at2"/>
<name>A0A0M4DUE7_STRPR</name>
<organism evidence="1">
    <name type="scientific">Streptomyces pristinaespiralis</name>
    <dbReference type="NCBI Taxonomy" id="38300"/>
    <lineage>
        <taxon>Bacteria</taxon>
        <taxon>Bacillati</taxon>
        <taxon>Actinomycetota</taxon>
        <taxon>Actinomycetes</taxon>
        <taxon>Kitasatosporales</taxon>
        <taxon>Streptomycetaceae</taxon>
        <taxon>Streptomyces</taxon>
    </lineage>
</organism>
<dbReference type="AlphaFoldDB" id="A0A0M4DUE7"/>
<dbReference type="STRING" id="38300.SPRI_4314"/>